<keyword evidence="1" id="KW-0812">Transmembrane</keyword>
<feature type="transmembrane region" description="Helical" evidence="1">
    <location>
        <begin position="105"/>
        <end position="124"/>
    </location>
</feature>
<evidence type="ECO:0000313" key="2">
    <source>
        <dbReference type="EMBL" id="PYH83921.1"/>
    </source>
</evidence>
<dbReference type="GeneID" id="37134360"/>
<gene>
    <name evidence="2" type="ORF">BO82DRAFT_28854</name>
</gene>
<keyword evidence="1" id="KW-1133">Transmembrane helix</keyword>
<dbReference type="EMBL" id="KZ821686">
    <property type="protein sequence ID" value="PYH83921.1"/>
    <property type="molecule type" value="Genomic_DNA"/>
</dbReference>
<evidence type="ECO:0000256" key="1">
    <source>
        <dbReference type="SAM" id="Phobius"/>
    </source>
</evidence>
<dbReference type="Proteomes" id="UP000248340">
    <property type="component" value="Unassembled WGS sequence"/>
</dbReference>
<keyword evidence="1" id="KW-0472">Membrane</keyword>
<dbReference type="VEuPathDB" id="FungiDB:BO82DRAFT_28854"/>
<accession>A0A319CJA8</accession>
<protein>
    <submittedName>
        <fullName evidence="2">Uncharacterized protein</fullName>
    </submittedName>
</protein>
<evidence type="ECO:0000313" key="3">
    <source>
        <dbReference type="Proteomes" id="UP000248340"/>
    </source>
</evidence>
<sequence length="199" mass="22974">MKPFVPSSVGCSCSPFPVYYHIFLFLYSSTLPHFHTATLQLCNFTALQLYNSAALPLFYYSDPFHLPEISTNLPWLHQISRSFRPAAKQAALHPIIELVIAYKPVWLYSKAIYLLFSSWLQVLLSMPFHTLIALFSYNIINNISFTTFNVIFQKLRRISKQLHFYQRIILTNPTSLLLKVSKGTDLQKWKASAKSANTY</sequence>
<name>A0A319CJA8_9EURO</name>
<dbReference type="RefSeq" id="XP_025494121.1">
    <property type="nucleotide sequence ID" value="XM_025631619.1"/>
</dbReference>
<organism evidence="2 3">
    <name type="scientific">Aspergillus uvarum CBS 121591</name>
    <dbReference type="NCBI Taxonomy" id="1448315"/>
    <lineage>
        <taxon>Eukaryota</taxon>
        <taxon>Fungi</taxon>
        <taxon>Dikarya</taxon>
        <taxon>Ascomycota</taxon>
        <taxon>Pezizomycotina</taxon>
        <taxon>Eurotiomycetes</taxon>
        <taxon>Eurotiomycetidae</taxon>
        <taxon>Eurotiales</taxon>
        <taxon>Aspergillaceae</taxon>
        <taxon>Aspergillus</taxon>
        <taxon>Aspergillus subgen. Circumdati</taxon>
    </lineage>
</organism>
<reference evidence="2 3" key="1">
    <citation type="submission" date="2016-12" db="EMBL/GenBank/DDBJ databases">
        <title>The genomes of Aspergillus section Nigri reveals drivers in fungal speciation.</title>
        <authorList>
            <consortium name="DOE Joint Genome Institute"/>
            <person name="Vesth T.C."/>
            <person name="Nybo J."/>
            <person name="Theobald S."/>
            <person name="Brandl J."/>
            <person name="Frisvad J.C."/>
            <person name="Nielsen K.F."/>
            <person name="Lyhne E.K."/>
            <person name="Kogle M.E."/>
            <person name="Kuo A."/>
            <person name="Riley R."/>
            <person name="Clum A."/>
            <person name="Nolan M."/>
            <person name="Lipzen A."/>
            <person name="Salamov A."/>
            <person name="Henrissat B."/>
            <person name="Wiebenga A."/>
            <person name="De Vries R.P."/>
            <person name="Grigoriev I.V."/>
            <person name="Mortensen U.H."/>
            <person name="Andersen M.R."/>
            <person name="Baker S.E."/>
        </authorList>
    </citation>
    <scope>NUCLEOTIDE SEQUENCE [LARGE SCALE GENOMIC DNA]</scope>
    <source>
        <strain evidence="2 3">CBS 121591</strain>
    </source>
</reference>
<dbReference type="AlphaFoldDB" id="A0A319CJA8"/>
<feature type="transmembrane region" description="Helical" evidence="1">
    <location>
        <begin position="130"/>
        <end position="152"/>
    </location>
</feature>
<keyword evidence="3" id="KW-1185">Reference proteome</keyword>
<proteinExistence type="predicted"/>